<feature type="compositionally biased region" description="Basic and acidic residues" evidence="3">
    <location>
        <begin position="153"/>
        <end position="162"/>
    </location>
</feature>
<name>A0AA88XFG1_PINIB</name>
<comment type="subcellular location">
    <subcellularLocation>
        <location evidence="1">Cytoplasm</location>
    </subcellularLocation>
</comment>
<feature type="compositionally biased region" description="Polar residues" evidence="3">
    <location>
        <begin position="80"/>
        <end position="89"/>
    </location>
</feature>
<feature type="compositionally biased region" description="Pro residues" evidence="3">
    <location>
        <begin position="618"/>
        <end position="631"/>
    </location>
</feature>
<evidence type="ECO:0008006" key="6">
    <source>
        <dbReference type="Google" id="ProtNLM"/>
    </source>
</evidence>
<dbReference type="PANTHER" id="PTHR12269:SF1">
    <property type="entry name" value="EUKARYOTIC TRANSLATION INITIATION FACTOR 4E TRANSPORTER"/>
    <property type="match status" value="1"/>
</dbReference>
<gene>
    <name evidence="4" type="ORF">FSP39_014339</name>
</gene>
<feature type="compositionally biased region" description="Basic and acidic residues" evidence="3">
    <location>
        <begin position="304"/>
        <end position="338"/>
    </location>
</feature>
<feature type="compositionally biased region" description="Basic and acidic residues" evidence="3">
    <location>
        <begin position="172"/>
        <end position="212"/>
    </location>
</feature>
<comment type="caution">
    <text evidence="4">The sequence shown here is derived from an EMBL/GenBank/DDBJ whole genome shotgun (WGS) entry which is preliminary data.</text>
</comment>
<accession>A0AA88XFG1</accession>
<feature type="region of interest" description="Disordered" evidence="3">
    <location>
        <begin position="1"/>
        <end position="37"/>
    </location>
</feature>
<feature type="region of interest" description="Disordered" evidence="3">
    <location>
        <begin position="75"/>
        <end position="212"/>
    </location>
</feature>
<dbReference type="Proteomes" id="UP001186944">
    <property type="component" value="Unassembled WGS sequence"/>
</dbReference>
<proteinExistence type="predicted"/>
<evidence type="ECO:0000313" key="5">
    <source>
        <dbReference type="Proteomes" id="UP001186944"/>
    </source>
</evidence>
<evidence type="ECO:0000256" key="2">
    <source>
        <dbReference type="ARBA" id="ARBA00022490"/>
    </source>
</evidence>
<dbReference type="GO" id="GO:0003729">
    <property type="term" value="F:mRNA binding"/>
    <property type="evidence" value="ECO:0007669"/>
    <property type="project" value="TreeGrafter"/>
</dbReference>
<feature type="region of interest" description="Disordered" evidence="3">
    <location>
        <begin position="922"/>
        <end position="946"/>
    </location>
</feature>
<feature type="compositionally biased region" description="Low complexity" evidence="3">
    <location>
        <begin position="584"/>
        <end position="600"/>
    </location>
</feature>
<feature type="region of interest" description="Disordered" evidence="3">
    <location>
        <begin position="582"/>
        <end position="663"/>
    </location>
</feature>
<evidence type="ECO:0000256" key="1">
    <source>
        <dbReference type="ARBA" id="ARBA00004496"/>
    </source>
</evidence>
<dbReference type="Pfam" id="PF10477">
    <property type="entry name" value="EIF4E-T"/>
    <property type="match status" value="1"/>
</dbReference>
<feature type="compositionally biased region" description="Basic and acidic residues" evidence="3">
    <location>
        <begin position="351"/>
        <end position="369"/>
    </location>
</feature>
<feature type="compositionally biased region" description="Basic and acidic residues" evidence="3">
    <location>
        <begin position="1000"/>
        <end position="1011"/>
    </location>
</feature>
<feature type="region of interest" description="Disordered" evidence="3">
    <location>
        <begin position="1000"/>
        <end position="1063"/>
    </location>
</feature>
<dbReference type="GO" id="GO:0017148">
    <property type="term" value="P:negative regulation of translation"/>
    <property type="evidence" value="ECO:0007669"/>
    <property type="project" value="TreeGrafter"/>
</dbReference>
<keyword evidence="5" id="KW-1185">Reference proteome</keyword>
<feature type="compositionally biased region" description="Basic and acidic residues" evidence="3">
    <location>
        <begin position="12"/>
        <end position="30"/>
    </location>
</feature>
<organism evidence="4 5">
    <name type="scientific">Pinctada imbricata</name>
    <name type="common">Atlantic pearl-oyster</name>
    <name type="synonym">Pinctada martensii</name>
    <dbReference type="NCBI Taxonomy" id="66713"/>
    <lineage>
        <taxon>Eukaryota</taxon>
        <taxon>Metazoa</taxon>
        <taxon>Spiralia</taxon>
        <taxon>Lophotrochozoa</taxon>
        <taxon>Mollusca</taxon>
        <taxon>Bivalvia</taxon>
        <taxon>Autobranchia</taxon>
        <taxon>Pteriomorphia</taxon>
        <taxon>Pterioida</taxon>
        <taxon>Pterioidea</taxon>
        <taxon>Pteriidae</taxon>
        <taxon>Pinctada</taxon>
    </lineage>
</organism>
<feature type="compositionally biased region" description="Basic and acidic residues" evidence="3">
    <location>
        <begin position="381"/>
        <end position="391"/>
    </location>
</feature>
<feature type="compositionally biased region" description="Basic and acidic residues" evidence="3">
    <location>
        <begin position="92"/>
        <end position="121"/>
    </location>
</feature>
<feature type="region of interest" description="Disordered" evidence="3">
    <location>
        <begin position="1227"/>
        <end position="1247"/>
    </location>
</feature>
<evidence type="ECO:0000313" key="4">
    <source>
        <dbReference type="EMBL" id="KAK3084493.1"/>
    </source>
</evidence>
<feature type="compositionally biased region" description="Basic and acidic residues" evidence="3">
    <location>
        <begin position="250"/>
        <end position="292"/>
    </location>
</feature>
<feature type="compositionally biased region" description="Basic and acidic residues" evidence="3">
    <location>
        <begin position="1032"/>
        <end position="1063"/>
    </location>
</feature>
<dbReference type="GO" id="GO:0005634">
    <property type="term" value="C:nucleus"/>
    <property type="evidence" value="ECO:0007669"/>
    <property type="project" value="TreeGrafter"/>
</dbReference>
<dbReference type="InterPro" id="IPR018862">
    <property type="entry name" value="eIF4E-T"/>
</dbReference>
<protein>
    <recommendedName>
        <fullName evidence="6">Eukaryotic translation initiation factor 4E transporter</fullName>
    </recommendedName>
</protein>
<evidence type="ECO:0000256" key="3">
    <source>
        <dbReference type="SAM" id="MobiDB-lite"/>
    </source>
</evidence>
<keyword evidence="2" id="KW-0963">Cytoplasm</keyword>
<dbReference type="EMBL" id="VSWD01000013">
    <property type="protein sequence ID" value="KAK3084493.1"/>
    <property type="molecule type" value="Genomic_DNA"/>
</dbReference>
<dbReference type="GO" id="GO:0036464">
    <property type="term" value="C:cytoplasmic ribonucleoprotein granule"/>
    <property type="evidence" value="ECO:0007669"/>
    <property type="project" value="UniProtKB-ARBA"/>
</dbReference>
<reference evidence="4" key="1">
    <citation type="submission" date="2019-08" db="EMBL/GenBank/DDBJ databases">
        <title>The improved chromosome-level genome for the pearl oyster Pinctada fucata martensii using PacBio sequencing and Hi-C.</title>
        <authorList>
            <person name="Zheng Z."/>
        </authorList>
    </citation>
    <scope>NUCLEOTIDE SEQUENCE</scope>
    <source>
        <strain evidence="4">ZZ-2019</strain>
        <tissue evidence="4">Adductor muscle</tissue>
    </source>
</reference>
<feature type="compositionally biased region" description="Polar residues" evidence="3">
    <location>
        <begin position="402"/>
        <end position="422"/>
    </location>
</feature>
<sequence>MDVDRGSNCSDESGRGTPKEGFELPMREDTPGPIPEYMYSRSKLLDLELSKAAQIRPDCLSRDFDTPDGLWDPEKWFRSFDNSRGNSPLTVGDRKRDIDKDLLYRRRPSDPKERLKEEKDGIVLSPQRRSFGTGCHVTHMSIGRQLSVPGQESGERDRERTNNRRIGSGRIQIDRDGNRDRGDFRESRDRGDREYRDQRERNENRDSRDRGDREFRDFRERGDRDFRDRDRDQRGERDIRAIKDRFDDRDRDRRFDRDNRGFGRREYDDRRDFNDRGHYSYRNRRDSYRNREEDEPEWFTEGPTSRRDTIELHGFDKSEKKRSKTPVEEVEEKKSVKVERKRPSKSSTPIMEEKKGVKAVKETSEEVKGHGRGQGQNYQRRKNEERDHDDTGVASMADRNGSLETNEPSSPEDCNTSDSVNVASPHNNLFDFNEFFKLENIPGLSNDSTSPTAELTGLQSRFSKWFAPTSRDNSRRSSINEDFGYLNDLLSGSKSPVIPSPPPPSANSLFNQSVFSTSGNSTFADKPQHQSFDFASIQKNTIGPMLNALFQSSQHQHDKMHHGSTGSVQDAEAHLKALLFGRKGSTPSSSGTGSPAVASPLNLPGRVKTVAELEADMKPPPSTGRPYPPVGPAHMAKPIPARPVMSQRQTPPQPRPNTPKEQQEEDLTAFNKLLSLMKAGAAAAVESPKIPVSATRPDQRPISPNMGQSLPGAVPVVSPGVQPPLPPHVTSSAAHNEFIQALIRNKEQQLQIRQQTLHQMRTQVTKQSTPIATPPVQRSIPQQGIVAGQPPPAVGQPQGMMGLMQNTSTPRAPSPSALVAQSLLQQPSSPRVPSPIMFSQQPPMHLSAPSPIHPSQVGGATTPVSMASATTLSSSNMSNTIRPPTVPRVPSPQELIAHTQAIMQTALLKKQLEDQKERFIKKQQERGKSPNPMGPSPQPGQMQQKSPITTSMANNMVNNMVNVPTNPQTPQQQTKASILCTYSASVSQAFTPTSVIRKMHSDKAEKLKQDSIDGDDAPVNSPAPKPPIKQLVKQDRTDSLDKDQERKLSSEIPDHNEKRSNNDMLTKSEEQNINQKTNIPLVFSQPPPTVNLGGGKPVLPTSLSSMGGPIQNMSVPPPPLPGMPLAAQGPPPPLVNRALSQDQTSLTEQALLANDKLTRPLVGQGMMSGQQRVSVPLQMSSLPVSVQASGRPIVKGIGGVGVTMTTPTQLPGAQPGQALPHPLQQMTKPESLQTPPQRPIVGTTGTPVSSTAIDITKILQQRQVNISPNPLTRPSVGGTPVAPGVPLGIPMPGRVPLQPPSSMSPNPLYMQQLMAQRQMSPGVNAALNPLNQLALQAQQQRMLDPRLQGMRGVYPAAIPGLTPRGIPTSGLALPNATPVALGRAVSPLNGGKKPLFGGPVSPGNQGIVNGNNNITKQGDPNLMKWFGKDVLKNQLPSMPPLPAQGQKVMTVDEIERCQQAVSN</sequence>
<feature type="region of interest" description="Disordered" evidence="3">
    <location>
        <begin position="250"/>
        <end position="422"/>
    </location>
</feature>
<dbReference type="PANTHER" id="PTHR12269">
    <property type="entry name" value="EUKARYOTIC TRANSLATION INITIATION FACTOR 4E TRANSPORTER"/>
    <property type="match status" value="1"/>
</dbReference>